<dbReference type="PANTHER" id="PTHR23155:SF1205">
    <property type="entry name" value="DISEASE RESISTANCE PROTEIN RPM1"/>
    <property type="match status" value="1"/>
</dbReference>
<comment type="caution">
    <text evidence="3">The sequence shown here is derived from an EMBL/GenBank/DDBJ whole genome shotgun (WGS) entry which is preliminary data.</text>
</comment>
<keyword evidence="4" id="KW-1185">Reference proteome</keyword>
<dbReference type="InterPro" id="IPR044974">
    <property type="entry name" value="Disease_R_plants"/>
</dbReference>
<proteinExistence type="predicted"/>
<sequence length="83" mass="9388">MIKRKRLIRLLMAEGFVEPLKGSIPEVVVEIYLTELICRGLLQVVRRNGSGRLKECKMHDILQEFAVSISKSIKFAAKSDGTE</sequence>
<evidence type="ECO:0000256" key="1">
    <source>
        <dbReference type="ARBA" id="ARBA00022737"/>
    </source>
</evidence>
<organism evidence="3 4">
    <name type="scientific">Hibiscus sabdariffa</name>
    <name type="common">roselle</name>
    <dbReference type="NCBI Taxonomy" id="183260"/>
    <lineage>
        <taxon>Eukaryota</taxon>
        <taxon>Viridiplantae</taxon>
        <taxon>Streptophyta</taxon>
        <taxon>Embryophyta</taxon>
        <taxon>Tracheophyta</taxon>
        <taxon>Spermatophyta</taxon>
        <taxon>Magnoliopsida</taxon>
        <taxon>eudicotyledons</taxon>
        <taxon>Gunneridae</taxon>
        <taxon>Pentapetalae</taxon>
        <taxon>rosids</taxon>
        <taxon>malvids</taxon>
        <taxon>Malvales</taxon>
        <taxon>Malvaceae</taxon>
        <taxon>Malvoideae</taxon>
        <taxon>Hibiscus</taxon>
    </lineage>
</organism>
<dbReference type="PANTHER" id="PTHR23155">
    <property type="entry name" value="DISEASE RESISTANCE PROTEIN RP"/>
    <property type="match status" value="1"/>
</dbReference>
<evidence type="ECO:0000313" key="4">
    <source>
        <dbReference type="Proteomes" id="UP001396334"/>
    </source>
</evidence>
<dbReference type="Pfam" id="PF23559">
    <property type="entry name" value="WHD_DRP"/>
    <property type="match status" value="1"/>
</dbReference>
<accession>A0ABR2QMC1</accession>
<dbReference type="EMBL" id="JBBPBN010000036">
    <property type="protein sequence ID" value="KAK9001657.1"/>
    <property type="molecule type" value="Genomic_DNA"/>
</dbReference>
<evidence type="ECO:0000313" key="3">
    <source>
        <dbReference type="EMBL" id="KAK9001657.1"/>
    </source>
</evidence>
<reference evidence="3 4" key="1">
    <citation type="journal article" date="2024" name="G3 (Bethesda)">
        <title>Genome assembly of Hibiscus sabdariffa L. provides insights into metabolisms of medicinal natural products.</title>
        <authorList>
            <person name="Kim T."/>
        </authorList>
    </citation>
    <scope>NUCLEOTIDE SEQUENCE [LARGE SCALE GENOMIC DNA]</scope>
    <source>
        <strain evidence="3">TK-2024</strain>
        <tissue evidence="3">Old leaves</tissue>
    </source>
</reference>
<protein>
    <recommendedName>
        <fullName evidence="2">Disease resistance protein winged helix domain-containing protein</fullName>
    </recommendedName>
</protein>
<evidence type="ECO:0000259" key="2">
    <source>
        <dbReference type="Pfam" id="PF23559"/>
    </source>
</evidence>
<dbReference type="Proteomes" id="UP001396334">
    <property type="component" value="Unassembled WGS sequence"/>
</dbReference>
<gene>
    <name evidence="3" type="ORF">V6N11_083436</name>
</gene>
<dbReference type="InterPro" id="IPR058922">
    <property type="entry name" value="WHD_DRP"/>
</dbReference>
<name>A0ABR2QMC1_9ROSI</name>
<feature type="domain" description="Disease resistance protein winged helix" evidence="2">
    <location>
        <begin position="2"/>
        <end position="66"/>
    </location>
</feature>
<keyword evidence="1" id="KW-0677">Repeat</keyword>